<dbReference type="AlphaFoldDB" id="A0A8S4Q9N2"/>
<evidence type="ECO:0000259" key="3">
    <source>
        <dbReference type="PROSITE" id="PS00497"/>
    </source>
</evidence>
<dbReference type="Pfam" id="PF00264">
    <property type="entry name" value="Tyrosinase"/>
    <property type="match status" value="1"/>
</dbReference>
<feature type="domain" description="Tyrosinase copper-binding" evidence="3">
    <location>
        <begin position="25"/>
        <end position="42"/>
    </location>
</feature>
<dbReference type="SUPFAM" id="SSF48056">
    <property type="entry name" value="Di-copper centre-containing domain"/>
    <property type="match status" value="1"/>
</dbReference>
<keyword evidence="1" id="KW-0479">Metal-binding</keyword>
<reference evidence="5" key="1">
    <citation type="submission" date="2022-03" db="EMBL/GenBank/DDBJ databases">
        <authorList>
            <person name="Martin C."/>
        </authorList>
    </citation>
    <scope>NUCLEOTIDE SEQUENCE</scope>
</reference>
<evidence type="ECO:0000256" key="1">
    <source>
        <dbReference type="ARBA" id="ARBA00022723"/>
    </source>
</evidence>
<dbReference type="Gene3D" id="2.20.100.10">
    <property type="entry name" value="Thrombospondin type-1 (TSP1) repeat"/>
    <property type="match status" value="3"/>
</dbReference>
<organism evidence="5 6">
    <name type="scientific">Owenia fusiformis</name>
    <name type="common">Polychaete worm</name>
    <dbReference type="NCBI Taxonomy" id="6347"/>
    <lineage>
        <taxon>Eukaryota</taxon>
        <taxon>Metazoa</taxon>
        <taxon>Spiralia</taxon>
        <taxon>Lophotrochozoa</taxon>
        <taxon>Annelida</taxon>
        <taxon>Polychaeta</taxon>
        <taxon>Sedentaria</taxon>
        <taxon>Canalipalpata</taxon>
        <taxon>Sabellida</taxon>
        <taxon>Oweniida</taxon>
        <taxon>Oweniidae</taxon>
        <taxon>Owenia</taxon>
    </lineage>
</organism>
<evidence type="ECO:0000313" key="6">
    <source>
        <dbReference type="Proteomes" id="UP000749559"/>
    </source>
</evidence>
<proteinExistence type="predicted"/>
<dbReference type="GO" id="GO:0016491">
    <property type="term" value="F:oxidoreductase activity"/>
    <property type="evidence" value="ECO:0007669"/>
    <property type="project" value="InterPro"/>
</dbReference>
<dbReference type="PRINTS" id="PR00092">
    <property type="entry name" value="TYROSINASE"/>
</dbReference>
<comment type="caution">
    <text evidence="5">The sequence shown here is derived from an EMBL/GenBank/DDBJ whole genome shotgun (WGS) entry which is preliminary data.</text>
</comment>
<evidence type="ECO:0000313" key="5">
    <source>
        <dbReference type="EMBL" id="CAH1803146.1"/>
    </source>
</evidence>
<feature type="non-terminal residue" evidence="5">
    <location>
        <position position="643"/>
    </location>
</feature>
<evidence type="ECO:0000256" key="2">
    <source>
        <dbReference type="ARBA" id="ARBA00023008"/>
    </source>
</evidence>
<feature type="non-terminal residue" evidence="5">
    <location>
        <position position="1"/>
    </location>
</feature>
<dbReference type="SUPFAM" id="SSF82895">
    <property type="entry name" value="TSP-1 type 1 repeat"/>
    <property type="match status" value="1"/>
</dbReference>
<dbReference type="PANTHER" id="PTHR11474">
    <property type="entry name" value="TYROSINASE FAMILY MEMBER"/>
    <property type="match status" value="1"/>
</dbReference>
<dbReference type="InterPro" id="IPR036383">
    <property type="entry name" value="TSP1_rpt_sf"/>
</dbReference>
<dbReference type="Proteomes" id="UP000749559">
    <property type="component" value="Unassembled WGS sequence"/>
</dbReference>
<dbReference type="Pfam" id="PF00090">
    <property type="entry name" value="TSP_1"/>
    <property type="match status" value="3"/>
</dbReference>
<dbReference type="PANTHER" id="PTHR11474:SF126">
    <property type="entry name" value="TYROSINASE-LIKE PROTEIN TYR-1-RELATED"/>
    <property type="match status" value="1"/>
</dbReference>
<accession>A0A8S4Q9N2</accession>
<dbReference type="OrthoDB" id="6132182at2759"/>
<dbReference type="EMBL" id="CAIIXF020000284">
    <property type="protein sequence ID" value="CAH1803146.1"/>
    <property type="molecule type" value="Genomic_DNA"/>
</dbReference>
<dbReference type="InterPro" id="IPR000884">
    <property type="entry name" value="TSP1_rpt"/>
</dbReference>
<evidence type="ECO:0000259" key="4">
    <source>
        <dbReference type="PROSITE" id="PS00498"/>
    </source>
</evidence>
<feature type="domain" description="Tyrosinase copper-binding" evidence="4">
    <location>
        <begin position="165"/>
        <end position="176"/>
    </location>
</feature>
<dbReference type="Gene3D" id="1.10.1280.10">
    <property type="entry name" value="Di-copper center containing domain from catechol oxidase"/>
    <property type="match status" value="1"/>
</dbReference>
<keyword evidence="6" id="KW-1185">Reference proteome</keyword>
<protein>
    <recommendedName>
        <fullName evidence="3 4">Tyrosinase copper-binding domain-containing protein</fullName>
    </recommendedName>
</protein>
<dbReference type="InterPro" id="IPR002227">
    <property type="entry name" value="Tyrosinase_Cu-bd"/>
</dbReference>
<dbReference type="PROSITE" id="PS00498">
    <property type="entry name" value="TYROSINASE_2"/>
    <property type="match status" value="1"/>
</dbReference>
<dbReference type="SMART" id="SM00209">
    <property type="entry name" value="TSP1"/>
    <property type="match status" value="3"/>
</dbReference>
<dbReference type="GO" id="GO:0046872">
    <property type="term" value="F:metal ion binding"/>
    <property type="evidence" value="ECO:0007669"/>
    <property type="project" value="UniProtKB-KW"/>
</dbReference>
<dbReference type="PROSITE" id="PS50092">
    <property type="entry name" value="TSP1"/>
    <property type="match status" value="3"/>
</dbReference>
<gene>
    <name evidence="5" type="ORF">OFUS_LOCUS26765</name>
</gene>
<name>A0A8S4Q9N2_OWEFU</name>
<dbReference type="InterPro" id="IPR050316">
    <property type="entry name" value="Tyrosinase/Hemocyanin"/>
</dbReference>
<dbReference type="InterPro" id="IPR008922">
    <property type="entry name" value="Di-copper_centre_dom_sf"/>
</dbReference>
<dbReference type="PROSITE" id="PS00497">
    <property type="entry name" value="TYROSINASE_1"/>
    <property type="match status" value="1"/>
</dbReference>
<keyword evidence="2" id="KW-0186">Copper</keyword>
<sequence length="643" mass="72498">GPFNTTNKYDTLVSFHHGAVAIGAHGGAAFPPWHRVFLLMFEIALKQHIPGVSLLFWDSTIEQGIPTPHLSSIWGPTFLGNGDGNVTTGPFANWDATDGRKLTRAVQNFPHQLTTPADIQAILNKTRYEEIACGSFECMLFEEVHNKAHNYIFGQMGDLFFSPNDPTFWLHHAFFDCLWEEFRQNSQVTNISTEYPSNFGQPPHHPQALMQPFSDWVSPIRNIEGLSTLIASTYYTCDKRPACPHCGNSAYLYCDTKDNRCKPFLSSNSSGEGTSFIPAVIYCDKPIRGNKNYGVNGVYLETYGVSYKGRDQAYYFGDYYNYHNIPRSSGSYRPKYAGYFPTRRPKAGERERYKPVAYTGDGRPCKVECFKREIVGISIYGPCPSSIYINDRGARSSKRETWAKKRQAGVLAPFIDAIGKIYASFKSSSFGLSGRRPAEYFRVKCPCEVQQYTYCPTYIPSGKGCKWSPWQTWEYTQCSVSCGTGTRTKSHTRTKRYSSEYTGNCDGSSEESFTESCSDKPCVGCKWSPWQTWEYTQCSVLCGTGTRTKSHTRTKLYSSEYTGSCDGSSEESFTESCSDRPCVGCRWNRWSSWKYTECSVTCGSGTRTKSHTRTERYSSEYAGSCEGSSEESFTEHCYDQPCV</sequence>